<organism evidence="1 2">
    <name type="scientific">Phoxinus phoxinus</name>
    <name type="common">Eurasian minnow</name>
    <dbReference type="NCBI Taxonomy" id="58324"/>
    <lineage>
        <taxon>Eukaryota</taxon>
        <taxon>Metazoa</taxon>
        <taxon>Chordata</taxon>
        <taxon>Craniata</taxon>
        <taxon>Vertebrata</taxon>
        <taxon>Euteleostomi</taxon>
        <taxon>Actinopterygii</taxon>
        <taxon>Neopterygii</taxon>
        <taxon>Teleostei</taxon>
        <taxon>Ostariophysi</taxon>
        <taxon>Cypriniformes</taxon>
        <taxon>Leuciscidae</taxon>
        <taxon>Phoxininae</taxon>
        <taxon>Phoxinus</taxon>
    </lineage>
</organism>
<evidence type="ECO:0000313" key="2">
    <source>
        <dbReference type="Proteomes" id="UP001364617"/>
    </source>
</evidence>
<reference evidence="1 2" key="1">
    <citation type="submission" date="2024-02" db="EMBL/GenBank/DDBJ databases">
        <title>Chromosome-level genome assembly of the Eurasian Minnow (Phoxinus phoxinus).</title>
        <authorList>
            <person name="Oriowo T.O."/>
            <person name="Martin S."/>
            <person name="Stange M."/>
            <person name="Chrysostomakis Y."/>
            <person name="Brown T."/>
            <person name="Winkler S."/>
            <person name="Kukowka S."/>
            <person name="Myers E.W."/>
            <person name="Bohne A."/>
        </authorList>
    </citation>
    <scope>NUCLEOTIDE SEQUENCE [LARGE SCALE GENOMIC DNA]</scope>
    <source>
        <strain evidence="1">ZFMK-TIS-60720</strain>
        <tissue evidence="1">Whole Organism</tissue>
    </source>
</reference>
<dbReference type="Proteomes" id="UP001364617">
    <property type="component" value="Unassembled WGS sequence"/>
</dbReference>
<evidence type="ECO:0000313" key="1">
    <source>
        <dbReference type="EMBL" id="KAK7152500.1"/>
    </source>
</evidence>
<accession>A0AAN9H577</accession>
<protein>
    <submittedName>
        <fullName evidence="1">Uncharacterized protein</fullName>
    </submittedName>
</protein>
<proteinExistence type="predicted"/>
<gene>
    <name evidence="1" type="ORF">R3I93_010653</name>
</gene>
<keyword evidence="2" id="KW-1185">Reference proteome</keyword>
<sequence length="67" mass="7419">MPMILEKKCIGFAVPITDAHQMEFRTNQQPSSPSCHASSLYGNCWFNPFHQPRSPAAIPTVTSDLDA</sequence>
<dbReference type="EMBL" id="JAYKXH010000011">
    <property type="protein sequence ID" value="KAK7152500.1"/>
    <property type="molecule type" value="Genomic_DNA"/>
</dbReference>
<dbReference type="AlphaFoldDB" id="A0AAN9H577"/>
<name>A0AAN9H577_9TELE</name>
<comment type="caution">
    <text evidence="1">The sequence shown here is derived from an EMBL/GenBank/DDBJ whole genome shotgun (WGS) entry which is preliminary data.</text>
</comment>